<proteinExistence type="predicted"/>
<evidence type="ECO:0000256" key="4">
    <source>
        <dbReference type="ARBA" id="ARBA00023136"/>
    </source>
</evidence>
<dbReference type="GO" id="GO:1990246">
    <property type="term" value="C:uniplex complex"/>
    <property type="evidence" value="ECO:0007669"/>
    <property type="project" value="TreeGrafter"/>
</dbReference>
<dbReference type="InterPro" id="IPR039800">
    <property type="entry name" value="MICU1/2/3"/>
</dbReference>
<evidence type="ECO:0000256" key="1">
    <source>
        <dbReference type="ARBA" id="ARBA00004273"/>
    </source>
</evidence>
<keyword evidence="3" id="KW-0677">Repeat</keyword>
<evidence type="ECO:0000313" key="6">
    <source>
        <dbReference type="Proteomes" id="UP000194236"/>
    </source>
</evidence>
<dbReference type="PANTHER" id="PTHR12294">
    <property type="entry name" value="EF HAND DOMAIN FAMILY A1,A2-RELATED"/>
    <property type="match status" value="1"/>
</dbReference>
<dbReference type="PANTHER" id="PTHR12294:SF1">
    <property type="entry name" value="CALCIUM UPTAKE PROTEIN 1, MITOCHONDRIAL"/>
    <property type="match status" value="1"/>
</dbReference>
<dbReference type="Proteomes" id="UP000194236">
    <property type="component" value="Unassembled WGS sequence"/>
</dbReference>
<dbReference type="GO" id="GO:0005509">
    <property type="term" value="F:calcium ion binding"/>
    <property type="evidence" value="ECO:0007669"/>
    <property type="project" value="InterPro"/>
</dbReference>
<dbReference type="OrthoDB" id="10056860at2759"/>
<accession>A0A1Y3BTL0</accession>
<dbReference type="GO" id="GO:0051560">
    <property type="term" value="P:mitochondrial calcium ion homeostasis"/>
    <property type="evidence" value="ECO:0007669"/>
    <property type="project" value="TreeGrafter"/>
</dbReference>
<dbReference type="EMBL" id="MUJZ01004212">
    <property type="protein sequence ID" value="OTF83308.1"/>
    <property type="molecule type" value="Genomic_DNA"/>
</dbReference>
<evidence type="ECO:0000256" key="3">
    <source>
        <dbReference type="ARBA" id="ARBA00022737"/>
    </source>
</evidence>
<dbReference type="GO" id="GO:0036444">
    <property type="term" value="P:calcium import into the mitochondrion"/>
    <property type="evidence" value="ECO:0007669"/>
    <property type="project" value="TreeGrafter"/>
</dbReference>
<reference evidence="5 6" key="1">
    <citation type="submission" date="2017-03" db="EMBL/GenBank/DDBJ databases">
        <title>Genome Survey of Euroglyphus maynei.</title>
        <authorList>
            <person name="Arlian L.G."/>
            <person name="Morgan M.S."/>
            <person name="Rider S.D."/>
        </authorList>
    </citation>
    <scope>NUCLEOTIDE SEQUENCE [LARGE SCALE GENOMIC DNA]</scope>
    <source>
        <strain evidence="5">Arlian Lab</strain>
        <tissue evidence="5">Whole body</tissue>
    </source>
</reference>
<comment type="caution">
    <text evidence="5">The sequence shown here is derived from an EMBL/GenBank/DDBJ whole genome shotgun (WGS) entry which is preliminary data.</text>
</comment>
<keyword evidence="6" id="KW-1185">Reference proteome</keyword>
<keyword evidence="2" id="KW-0479">Metal-binding</keyword>
<name>A0A1Y3BTL0_EURMA</name>
<evidence type="ECO:0000256" key="2">
    <source>
        <dbReference type="ARBA" id="ARBA00022723"/>
    </source>
</evidence>
<keyword evidence="4" id="KW-0472">Membrane</keyword>
<protein>
    <submittedName>
        <fullName evidence="5">Uncharacterized protein</fullName>
    </submittedName>
</protein>
<comment type="subcellular location">
    <subcellularLocation>
        <location evidence="1">Mitochondrion inner membrane</location>
    </subcellularLocation>
</comment>
<organism evidence="5 6">
    <name type="scientific">Euroglyphus maynei</name>
    <name type="common">Mayne's house dust mite</name>
    <dbReference type="NCBI Taxonomy" id="6958"/>
    <lineage>
        <taxon>Eukaryota</taxon>
        <taxon>Metazoa</taxon>
        <taxon>Ecdysozoa</taxon>
        <taxon>Arthropoda</taxon>
        <taxon>Chelicerata</taxon>
        <taxon>Arachnida</taxon>
        <taxon>Acari</taxon>
        <taxon>Acariformes</taxon>
        <taxon>Sarcoptiformes</taxon>
        <taxon>Astigmata</taxon>
        <taxon>Psoroptidia</taxon>
        <taxon>Analgoidea</taxon>
        <taxon>Pyroglyphidae</taxon>
        <taxon>Pyroglyphinae</taxon>
        <taxon>Euroglyphus</taxon>
    </lineage>
</organism>
<dbReference type="AlphaFoldDB" id="A0A1Y3BTL0"/>
<sequence>MAVFNFNADESRADGFRNKRIIEYENRIRHYSNPDKIFRYFATVKIIYNSKESEILMTPDDFLRALTPGIRQPEGLGLDQFKVIDMTKQSKLIRSNGDDFQSLFNQQLLSSCTSGKQDYKNIPLKPDSIFYKLSKNGLINFPDFLFLLTKN</sequence>
<gene>
    <name evidence="5" type="ORF">BLA29_003795</name>
</gene>
<evidence type="ECO:0000313" key="5">
    <source>
        <dbReference type="EMBL" id="OTF83308.1"/>
    </source>
</evidence>